<feature type="transmembrane region" description="Helical" evidence="1">
    <location>
        <begin position="89"/>
        <end position="112"/>
    </location>
</feature>
<dbReference type="RefSeq" id="WP_110253834.1">
    <property type="nucleotide sequence ID" value="NZ_QJKB01000001.1"/>
</dbReference>
<feature type="transmembrane region" description="Helical" evidence="1">
    <location>
        <begin position="12"/>
        <end position="33"/>
    </location>
</feature>
<evidence type="ECO:0000313" key="3">
    <source>
        <dbReference type="Proteomes" id="UP000247792"/>
    </source>
</evidence>
<sequence>MSTATPEKKYYLLASASLIALLLLCISWEWLLAPLRPGGSWMILKALPLLIPLRGVLKRDNYTMQWSSMLIWLYFTEGIVRAYSDRLPLSMALAWAEVVLSVLFFIAIVLYLRPLKKAAKALMKANAAKSAAE</sequence>
<organism evidence="2 3">
    <name type="scientific">Undibacterium pigrum</name>
    <dbReference type="NCBI Taxonomy" id="401470"/>
    <lineage>
        <taxon>Bacteria</taxon>
        <taxon>Pseudomonadati</taxon>
        <taxon>Pseudomonadota</taxon>
        <taxon>Betaproteobacteria</taxon>
        <taxon>Burkholderiales</taxon>
        <taxon>Oxalobacteraceae</taxon>
        <taxon>Undibacterium</taxon>
    </lineage>
</organism>
<dbReference type="Proteomes" id="UP000247792">
    <property type="component" value="Unassembled WGS sequence"/>
</dbReference>
<evidence type="ECO:0000313" key="2">
    <source>
        <dbReference type="EMBL" id="PXX47462.1"/>
    </source>
</evidence>
<dbReference type="Pfam" id="PF09842">
    <property type="entry name" value="DUF2069"/>
    <property type="match status" value="1"/>
</dbReference>
<feature type="transmembrane region" description="Helical" evidence="1">
    <location>
        <begin position="64"/>
        <end position="83"/>
    </location>
</feature>
<dbReference type="OrthoDB" id="9181360at2"/>
<keyword evidence="1" id="KW-0472">Membrane</keyword>
<gene>
    <name evidence="2" type="ORF">DFR42_1011041</name>
</gene>
<proteinExistence type="predicted"/>
<keyword evidence="1" id="KW-1133">Transmembrane helix</keyword>
<dbReference type="InterPro" id="IPR018643">
    <property type="entry name" value="DUF2069_membrane"/>
</dbReference>
<accession>A0A318JK23</accession>
<evidence type="ECO:0000256" key="1">
    <source>
        <dbReference type="SAM" id="Phobius"/>
    </source>
</evidence>
<keyword evidence="3" id="KW-1185">Reference proteome</keyword>
<comment type="caution">
    <text evidence="2">The sequence shown here is derived from an EMBL/GenBank/DDBJ whole genome shotgun (WGS) entry which is preliminary data.</text>
</comment>
<reference evidence="2 3" key="1">
    <citation type="submission" date="2018-05" db="EMBL/GenBank/DDBJ databases">
        <title>Genomic Encyclopedia of Type Strains, Phase IV (KMG-IV): sequencing the most valuable type-strain genomes for metagenomic binning, comparative biology and taxonomic classification.</title>
        <authorList>
            <person name="Goeker M."/>
        </authorList>
    </citation>
    <scope>NUCLEOTIDE SEQUENCE [LARGE SCALE GENOMIC DNA]</scope>
    <source>
        <strain evidence="2 3">DSM 19792</strain>
    </source>
</reference>
<dbReference type="EMBL" id="QJKB01000001">
    <property type="protein sequence ID" value="PXX47462.1"/>
    <property type="molecule type" value="Genomic_DNA"/>
</dbReference>
<keyword evidence="1" id="KW-0812">Transmembrane</keyword>
<dbReference type="AlphaFoldDB" id="A0A318JK23"/>
<protein>
    <submittedName>
        <fullName evidence="2">Putative membrane protein</fullName>
    </submittedName>
</protein>
<name>A0A318JK23_9BURK</name>